<dbReference type="SMART" id="SM00729">
    <property type="entry name" value="Elp3"/>
    <property type="match status" value="1"/>
</dbReference>
<proteinExistence type="predicted"/>
<feature type="domain" description="Radical SAM core" evidence="1">
    <location>
        <begin position="173"/>
        <end position="429"/>
    </location>
</feature>
<dbReference type="EMBL" id="CP003167">
    <property type="protein sequence ID" value="AGB01462.1"/>
    <property type="molecule type" value="Genomic_DNA"/>
</dbReference>
<name>L0H9N6_METFS</name>
<keyword evidence="3" id="KW-1185">Reference proteome</keyword>
<dbReference type="eggNOG" id="arCOG01359">
    <property type="taxonomic scope" value="Archaea"/>
</dbReference>
<dbReference type="GO" id="GO:0003824">
    <property type="term" value="F:catalytic activity"/>
    <property type="evidence" value="ECO:0007669"/>
    <property type="project" value="InterPro"/>
</dbReference>
<dbReference type="SFLD" id="SFLDG01082">
    <property type="entry name" value="B12-binding_domain_containing"/>
    <property type="match status" value="1"/>
</dbReference>
<dbReference type="InterPro" id="IPR006638">
    <property type="entry name" value="Elp3/MiaA/NifB-like_rSAM"/>
</dbReference>
<reference evidence="3" key="1">
    <citation type="submission" date="2011-12" db="EMBL/GenBank/DDBJ databases">
        <title>Complete sequence of Methanoregula formicicum SMSP.</title>
        <authorList>
            <person name="Lucas S."/>
            <person name="Han J."/>
            <person name="Lapidus A."/>
            <person name="Cheng J.-F."/>
            <person name="Goodwin L."/>
            <person name="Pitluck S."/>
            <person name="Peters L."/>
            <person name="Ovchinnikova G."/>
            <person name="Teshima H."/>
            <person name="Detter J.C."/>
            <person name="Han C."/>
            <person name="Tapia R."/>
            <person name="Land M."/>
            <person name="Hauser L."/>
            <person name="Kyrpides N."/>
            <person name="Ivanova N."/>
            <person name="Pagani I."/>
            <person name="Imachi H."/>
            <person name="Tamaki H."/>
            <person name="Sekiguchi Y."/>
            <person name="Kamagata Y."/>
            <person name="Cadillo-Quiroz H."/>
            <person name="Zinder S."/>
            <person name="Liu W.-T."/>
            <person name="Woyke T."/>
        </authorList>
    </citation>
    <scope>NUCLEOTIDE SEQUENCE [LARGE SCALE GENOMIC DNA]</scope>
    <source>
        <strain evidence="3">DSM 22288 / NBRC 105244 / SMSP</strain>
    </source>
</reference>
<dbReference type="Gene3D" id="3.80.30.20">
    <property type="entry name" value="tm_1862 like domain"/>
    <property type="match status" value="1"/>
</dbReference>
<dbReference type="InterPro" id="IPR023404">
    <property type="entry name" value="rSAM_horseshoe"/>
</dbReference>
<dbReference type="GO" id="GO:0051536">
    <property type="term" value="F:iron-sulfur cluster binding"/>
    <property type="evidence" value="ECO:0007669"/>
    <property type="project" value="InterPro"/>
</dbReference>
<dbReference type="PROSITE" id="PS51918">
    <property type="entry name" value="RADICAL_SAM"/>
    <property type="match status" value="1"/>
</dbReference>
<gene>
    <name evidence="2" type="ordered locus">Metfor_0389</name>
</gene>
<dbReference type="Proteomes" id="UP000010824">
    <property type="component" value="Chromosome"/>
</dbReference>
<reference evidence="2 3" key="2">
    <citation type="journal article" date="2014" name="Genome Announc.">
        <title>Complete Genome Sequence of Methanoregula formicica SMSPT, a Mesophilic Hydrogenotrophic Methanogen Isolated from a Methanogenic Upflow Anaerobic Sludge Blanket Reactor.</title>
        <authorList>
            <person name="Yamamoto K."/>
            <person name="Tamaki H."/>
            <person name="Cadillo-Quiroz H."/>
            <person name="Imachi H."/>
            <person name="Kyrpides N."/>
            <person name="Woyke T."/>
            <person name="Goodwin L."/>
            <person name="Zinder S.H."/>
            <person name="Kamagata Y."/>
            <person name="Liu W.T."/>
        </authorList>
    </citation>
    <scope>NUCLEOTIDE SEQUENCE [LARGE SCALE GENOMIC DNA]</scope>
    <source>
        <strain evidence="3">DSM 22288 / NBRC 105244 / SMSP</strain>
    </source>
</reference>
<evidence type="ECO:0000313" key="2">
    <source>
        <dbReference type="EMBL" id="AGB01462.1"/>
    </source>
</evidence>
<evidence type="ECO:0000259" key="1">
    <source>
        <dbReference type="PROSITE" id="PS51918"/>
    </source>
</evidence>
<evidence type="ECO:0000313" key="3">
    <source>
        <dbReference type="Proteomes" id="UP000010824"/>
    </source>
</evidence>
<sequence>MTLTAFILDGYVDEPACLGVPPYISPYVRTVAGALLAHGYSIRYLTIDQLRKEPLRAGDLNKAELLVMIAGVTVPGKYLGGTPATLTEIQQVGHMVKGPKKLIGGPIGFGYAGKGGQKAVRQVISGFDALLSGEPAVALDNYLDGNEPEGVLDYSRTDPWSITGSSIVAQHPDFPYVMCELETARGCPHGATGGCSFCTEPFYGMPRYRTIAAVAGEVAALHAHGARHFRVGRQPDVLAYGAGPGEYPAPEPEKIEALFSAICAAAPELRTLHIDNTNPQTIARHEDAAREALRAIIRHHTPGDVAAFGMETADPVVVRANNLKALPDEVFRAIEIVNEEGGKRRDNVPELLPGLNFVCGLAGETEETYDLNEQFLARVLDAGLSVRRVNIRQVMPFEGTRAYTENTLGKHERRFRQFKEYVRNRIDLPMLQRVFPIGTVLRDVRVEVSGDLSFGRQPGSYPILVGIPLHLPERTVTDAVVVDWGMRSVTAFPVPIVINTLPASAIKWLPGVGKKKVAAVIAKRPFKDLAAFQKVAGNSPVDGQLKF</sequence>
<dbReference type="GeneID" id="14309062"/>
<accession>L0H9N6</accession>
<dbReference type="InterPro" id="IPR058240">
    <property type="entry name" value="rSAM_sf"/>
</dbReference>
<dbReference type="SFLD" id="SFLDS00029">
    <property type="entry name" value="Radical_SAM"/>
    <property type="match status" value="1"/>
</dbReference>
<dbReference type="RefSeq" id="WP_015284426.1">
    <property type="nucleotide sequence ID" value="NC_019943.1"/>
</dbReference>
<protein>
    <submittedName>
        <fullName evidence="2">Putative Fe-S oxidoreductase</fullName>
    </submittedName>
</protein>
<dbReference type="InterPro" id="IPR007197">
    <property type="entry name" value="rSAM"/>
</dbReference>
<dbReference type="HOGENOM" id="CLU_533842_0_0_2"/>
<dbReference type="Pfam" id="PF04055">
    <property type="entry name" value="Radical_SAM"/>
    <property type="match status" value="1"/>
</dbReference>
<dbReference type="STRING" id="593750.Metfor_0389"/>
<dbReference type="SUPFAM" id="SSF102114">
    <property type="entry name" value="Radical SAM enzymes"/>
    <property type="match status" value="1"/>
</dbReference>
<dbReference type="PANTHER" id="PTHR43324">
    <property type="match status" value="1"/>
</dbReference>
<organism evidence="2 3">
    <name type="scientific">Methanoregula formicica (strain DSM 22288 / NBRC 105244 / SMSP)</name>
    <dbReference type="NCBI Taxonomy" id="593750"/>
    <lineage>
        <taxon>Archaea</taxon>
        <taxon>Methanobacteriati</taxon>
        <taxon>Methanobacteriota</taxon>
        <taxon>Stenosarchaea group</taxon>
        <taxon>Methanomicrobia</taxon>
        <taxon>Methanomicrobiales</taxon>
        <taxon>Methanoregulaceae</taxon>
        <taxon>Methanoregula</taxon>
    </lineage>
</organism>
<dbReference type="OrthoDB" id="358785at2157"/>
<dbReference type="PANTHER" id="PTHR43324:SF1">
    <property type="entry name" value="RADICAL SAM CORE DOMAIN-CONTAINING PROTEIN"/>
    <property type="match status" value="1"/>
</dbReference>
<dbReference type="AlphaFoldDB" id="L0H9N6"/>
<dbReference type="KEGG" id="mfo:Metfor_0389"/>
<dbReference type="InParanoid" id="L0H9N6"/>